<feature type="transmembrane region" description="Helical" evidence="1">
    <location>
        <begin position="142"/>
        <end position="166"/>
    </location>
</feature>
<feature type="transmembrane region" description="Helical" evidence="1">
    <location>
        <begin position="94"/>
        <end position="116"/>
    </location>
</feature>
<proteinExistence type="predicted"/>
<dbReference type="SUPFAM" id="SSF53649">
    <property type="entry name" value="Alkaline phosphatase-like"/>
    <property type="match status" value="1"/>
</dbReference>
<dbReference type="Pfam" id="PF11893">
    <property type="entry name" value="DUF3413"/>
    <property type="match status" value="1"/>
</dbReference>
<evidence type="ECO:0000259" key="2">
    <source>
        <dbReference type="Pfam" id="PF00884"/>
    </source>
</evidence>
<keyword evidence="1" id="KW-0472">Membrane</keyword>
<feature type="transmembrane region" description="Helical" evidence="1">
    <location>
        <begin position="58"/>
        <end position="82"/>
    </location>
</feature>
<dbReference type="PANTHER" id="PTHR43751">
    <property type="entry name" value="SULFATASE"/>
    <property type="match status" value="1"/>
</dbReference>
<dbReference type="Pfam" id="PF00884">
    <property type="entry name" value="Sulfatase"/>
    <property type="match status" value="1"/>
</dbReference>
<sequence length="576" mass="64105">MSDDLSFSSRSYTYKEQAARSITWGHHFLLLNILLAIFVGTAYVYAAPSMSGFLPFAYLILTLFGHMSFLACVIYLVLFFPLSFIGNFRAYRVISVLAAVFFFTLLLIDVKLYLYVKVHLSFGVLRLIFTQLDFNTGLNYNFLFIAVPIVLVFELCFAKIATAYLYSYKGRKLIYIRGLIALLTACFISSHCIHIWADAVGYDKVTVLRSVYPAHYPMTAKSFLQSHGWISDEEHHSDPNVRINYPLSPLDLVENPEPKNVLTIFVNGLTQQDINAADTPNLYALKGRGISFENYYLPYRDIKDNLFAASYGLPRLYRPSLAQNRTLPVVLTEMFRQDYLVRALESRSDLLPLRVDSDDSGLEDVRVEEFGDNREVFAKAQELIAGQGAEERSALTLMLNDLLAPKSRAEYALALSRTDAELGALMERLKASGLAHNTVVVISSLAGSSAGAESASLRFDRAYSHVPLILFVPYQGARAVSDLSSPYDIAPTIGAQALGVSTSSSAYSIGYDLTSLPDRDFIVSDGGDIILIEKQHATIYRSNGQALVERSSGASEVRPNLADLISAMRELNRFVE</sequence>
<dbReference type="InterPro" id="IPR017850">
    <property type="entry name" value="Alkaline_phosphatase_core_sf"/>
</dbReference>
<dbReference type="PIRSF" id="PIRSF004950">
    <property type="entry name" value="Mmb_sulf_HI0842"/>
    <property type="match status" value="1"/>
</dbReference>
<dbReference type="InterPro" id="IPR052701">
    <property type="entry name" value="GAG_Ulvan_Degrading_Sulfatases"/>
</dbReference>
<protein>
    <submittedName>
        <fullName evidence="4">DUF3413 domain-containing protein</fullName>
    </submittedName>
</protein>
<evidence type="ECO:0000259" key="3">
    <source>
        <dbReference type="Pfam" id="PF11893"/>
    </source>
</evidence>
<dbReference type="InterPro" id="IPR000917">
    <property type="entry name" value="Sulfatase_N"/>
</dbReference>
<reference evidence="4" key="1">
    <citation type="submission" date="2020-10" db="EMBL/GenBank/DDBJ databases">
        <authorList>
            <person name="Gilroy R."/>
        </authorList>
    </citation>
    <scope>NUCLEOTIDE SEQUENCE</scope>
    <source>
        <strain evidence="4">17213</strain>
    </source>
</reference>
<name>A0A9D9GS85_9GAMM</name>
<dbReference type="AlphaFoldDB" id="A0A9D9GS85"/>
<accession>A0A9D9GS85</accession>
<dbReference type="InterPro" id="IPR024588">
    <property type="entry name" value="YejM_N"/>
</dbReference>
<organism evidence="4 5">
    <name type="scientific">Candidatus Avisuccinivibrio stercorigallinarum</name>
    <dbReference type="NCBI Taxonomy" id="2840704"/>
    <lineage>
        <taxon>Bacteria</taxon>
        <taxon>Pseudomonadati</taxon>
        <taxon>Pseudomonadota</taxon>
        <taxon>Gammaproteobacteria</taxon>
        <taxon>Aeromonadales</taxon>
        <taxon>Succinivibrionaceae</taxon>
        <taxon>Succinivibrionaceae incertae sedis</taxon>
        <taxon>Candidatus Avisuccinivibrio</taxon>
    </lineage>
</organism>
<dbReference type="InterPro" id="IPR012159">
    <property type="entry name" value="YejM-like"/>
</dbReference>
<evidence type="ECO:0000256" key="1">
    <source>
        <dbReference type="SAM" id="Phobius"/>
    </source>
</evidence>
<keyword evidence="1" id="KW-1133">Transmembrane helix</keyword>
<dbReference type="Proteomes" id="UP000823631">
    <property type="component" value="Unassembled WGS sequence"/>
</dbReference>
<feature type="domain" description="Sulfatase N-terminal" evidence="2">
    <location>
        <begin position="392"/>
        <end position="497"/>
    </location>
</feature>
<dbReference type="EMBL" id="JADINH010000003">
    <property type="protein sequence ID" value="MBO8414801.1"/>
    <property type="molecule type" value="Genomic_DNA"/>
</dbReference>
<keyword evidence="1" id="KW-0812">Transmembrane</keyword>
<dbReference type="PANTHER" id="PTHR43751:SF3">
    <property type="entry name" value="SULFATASE N-TERMINAL DOMAIN-CONTAINING PROTEIN"/>
    <property type="match status" value="1"/>
</dbReference>
<evidence type="ECO:0000313" key="5">
    <source>
        <dbReference type="Proteomes" id="UP000823631"/>
    </source>
</evidence>
<evidence type="ECO:0000313" key="4">
    <source>
        <dbReference type="EMBL" id="MBO8414801.1"/>
    </source>
</evidence>
<comment type="caution">
    <text evidence="4">The sequence shown here is derived from an EMBL/GenBank/DDBJ whole genome shotgun (WGS) entry which is preliminary data.</text>
</comment>
<dbReference type="Gene3D" id="3.40.720.10">
    <property type="entry name" value="Alkaline Phosphatase, subunit A"/>
    <property type="match status" value="1"/>
</dbReference>
<gene>
    <name evidence="4" type="ORF">IAB19_00255</name>
</gene>
<feature type="transmembrane region" description="Helical" evidence="1">
    <location>
        <begin position="28"/>
        <end position="46"/>
    </location>
</feature>
<reference evidence="4" key="2">
    <citation type="journal article" date="2021" name="PeerJ">
        <title>Extensive microbial diversity within the chicken gut microbiome revealed by metagenomics and culture.</title>
        <authorList>
            <person name="Gilroy R."/>
            <person name="Ravi A."/>
            <person name="Getino M."/>
            <person name="Pursley I."/>
            <person name="Horton D.L."/>
            <person name="Alikhan N.F."/>
            <person name="Baker D."/>
            <person name="Gharbi K."/>
            <person name="Hall N."/>
            <person name="Watson M."/>
            <person name="Adriaenssens E.M."/>
            <person name="Foster-Nyarko E."/>
            <person name="Jarju S."/>
            <person name="Secka A."/>
            <person name="Antonio M."/>
            <person name="Oren A."/>
            <person name="Chaudhuri R.R."/>
            <person name="La Ragione R."/>
            <person name="Hildebrand F."/>
            <person name="Pallen M.J."/>
        </authorList>
    </citation>
    <scope>NUCLEOTIDE SEQUENCE</scope>
    <source>
        <strain evidence="4">17213</strain>
    </source>
</reference>
<feature type="transmembrane region" description="Helical" evidence="1">
    <location>
        <begin position="178"/>
        <end position="197"/>
    </location>
</feature>
<feature type="domain" description="Inner membrane protein YejM N-terminal" evidence="3">
    <location>
        <begin position="13"/>
        <end position="251"/>
    </location>
</feature>